<evidence type="ECO:0000256" key="2">
    <source>
        <dbReference type="ARBA" id="ARBA00022730"/>
    </source>
</evidence>
<evidence type="ECO:0000256" key="4">
    <source>
        <dbReference type="ARBA" id="ARBA00022917"/>
    </source>
</evidence>
<sequence>MQAFDYTTLVAVREDIARNWLPSRIEQVYQRDRYTIYLSLRTIKKRGWLGICWHPEAARVCISEPPPKIPDTFTFSDQLRHQFKGLALTAIEIIAPWERVLDLQFAKRPGDDVLWHLYVEVMGKYSNVILTDAKQQIIAPAKQISSSQSSVRPIQTGQPYEVPPPLTGTLPKLEEEQERWQSRVSLIPGKLQRQLMNSYRGISPKVTQEIITLAGVTPQQSTETLQQIDWDNLYLAWQKWLKMQATCEFYPGKTAQGYTILGFVENHPVDNLQQLIDRYYINNLNQQQFKQLHHQLLQKISSILKKSDRKAETFRNRLQESTEAESYRQQADLLMAHLHLIKPGIKSIELNDFATGEPVNIKLNPEKNAVQNAQALYKNHQKLKRAKNAVIPLLNEVETEINYLQQVKTALTQLDNYYNPEDLETLAEIREELIEQEYLKSDRAVSKNKDDSQPHQFTTPSGYQLLVGRNNRQNDRLTFRTANDYDIWFHTQEIPGSHVLLRLEPGKVAQEADMKFAANITAYYSQARESDVVPVIYTKPKHVYKPKGAKPGMAIYKQETVIWGKPQAIRNEERKTNKEEN</sequence>
<keyword evidence="3 5" id="KW-0694">RNA-binding</keyword>
<evidence type="ECO:0000256" key="5">
    <source>
        <dbReference type="HAMAP-Rule" id="MF_00844"/>
    </source>
</evidence>
<keyword evidence="8" id="KW-1185">Reference proteome</keyword>
<name>A0A563VIT6_9CYAN</name>
<dbReference type="Pfam" id="PF05670">
    <property type="entry name" value="NFACT-R_1"/>
    <property type="match status" value="1"/>
</dbReference>
<comment type="subunit">
    <text evidence="5">Associates with stalled 50S ribosomal subunits. Binds to RqcP.</text>
</comment>
<dbReference type="GO" id="GO:0043023">
    <property type="term" value="F:ribosomal large subunit binding"/>
    <property type="evidence" value="ECO:0007669"/>
    <property type="project" value="UniProtKB-UniRule"/>
</dbReference>
<dbReference type="PANTHER" id="PTHR15239:SF6">
    <property type="entry name" value="RIBOSOME QUALITY CONTROL COMPLEX SUBUNIT NEMF"/>
    <property type="match status" value="1"/>
</dbReference>
<dbReference type="AlphaFoldDB" id="A0A563VIT6"/>
<comment type="similarity">
    <text evidence="5">Belongs to the NEMF family.</text>
</comment>
<protein>
    <recommendedName>
        <fullName evidence="5">Rqc2 homolog RqcH</fullName>
        <shortName evidence="5">RqcH</shortName>
    </recommendedName>
</protein>
<dbReference type="EMBL" id="CAACVJ010000002">
    <property type="protein sequence ID" value="VEP11319.1"/>
    <property type="molecule type" value="Genomic_DNA"/>
</dbReference>
<feature type="domain" description="NFACT RNA-binding" evidence="6">
    <location>
        <begin position="455"/>
        <end position="548"/>
    </location>
</feature>
<dbReference type="GO" id="GO:0000049">
    <property type="term" value="F:tRNA binding"/>
    <property type="evidence" value="ECO:0007669"/>
    <property type="project" value="UniProtKB-UniRule"/>
</dbReference>
<keyword evidence="1 5" id="KW-0820">tRNA-binding</keyword>
<dbReference type="InterPro" id="IPR043682">
    <property type="entry name" value="RqcH_bacterial"/>
</dbReference>
<accession>A0A563VIT6</accession>
<dbReference type="GO" id="GO:1990112">
    <property type="term" value="C:RQC complex"/>
    <property type="evidence" value="ECO:0007669"/>
    <property type="project" value="TreeGrafter"/>
</dbReference>
<keyword evidence="2 5" id="KW-0699">rRNA-binding</keyword>
<evidence type="ECO:0000313" key="7">
    <source>
        <dbReference type="EMBL" id="VEP11319.1"/>
    </source>
</evidence>
<dbReference type="GO" id="GO:0019843">
    <property type="term" value="F:rRNA binding"/>
    <property type="evidence" value="ECO:0007669"/>
    <property type="project" value="UniProtKB-UniRule"/>
</dbReference>
<organism evidence="7 8">
    <name type="scientific">Hyella patelloides LEGE 07179</name>
    <dbReference type="NCBI Taxonomy" id="945734"/>
    <lineage>
        <taxon>Bacteria</taxon>
        <taxon>Bacillati</taxon>
        <taxon>Cyanobacteriota</taxon>
        <taxon>Cyanophyceae</taxon>
        <taxon>Pleurocapsales</taxon>
        <taxon>Hyellaceae</taxon>
        <taxon>Hyella</taxon>
    </lineage>
</organism>
<keyword evidence="4 5" id="KW-0648">Protein biosynthesis</keyword>
<evidence type="ECO:0000256" key="3">
    <source>
        <dbReference type="ARBA" id="ARBA00022884"/>
    </source>
</evidence>
<dbReference type="InterPro" id="IPR051608">
    <property type="entry name" value="RQC_Subunit_NEMF"/>
</dbReference>
<dbReference type="RefSeq" id="WP_144863758.1">
    <property type="nucleotide sequence ID" value="NZ_LR213773.1"/>
</dbReference>
<evidence type="ECO:0000256" key="1">
    <source>
        <dbReference type="ARBA" id="ARBA00022555"/>
    </source>
</evidence>
<evidence type="ECO:0000259" key="6">
    <source>
        <dbReference type="Pfam" id="PF05670"/>
    </source>
</evidence>
<comment type="function">
    <text evidence="5">Key component of the ribosome quality control system (RQC), a ribosome-associated complex that mediates the extraction of incompletely synthesized nascent chains from stalled ribosomes and their subsequent degradation. RqcH recruits Ala-charged tRNA, and with RqcP directs the elongation of stalled nascent chains on 50S ribosomal subunits, leading to non-templated C-terminal alanine extensions (Ala tail). The Ala tail promotes nascent chain degradation. May add between 1 and at least 8 Ala residues. Binds to stalled 50S ribosomal subunits.</text>
</comment>
<dbReference type="HAMAP" id="MF_00844_B">
    <property type="entry name" value="RqcH_B"/>
    <property type="match status" value="1"/>
</dbReference>
<proteinExistence type="inferred from homology"/>
<dbReference type="InterPro" id="IPR008532">
    <property type="entry name" value="NFACT_RNA-bd"/>
</dbReference>
<reference evidence="7 8" key="1">
    <citation type="submission" date="2019-01" db="EMBL/GenBank/DDBJ databases">
        <authorList>
            <person name="Brito A."/>
        </authorList>
    </citation>
    <scope>NUCLEOTIDE SEQUENCE [LARGE SCALE GENOMIC DNA]</scope>
    <source>
        <strain evidence="7">1</strain>
    </source>
</reference>
<gene>
    <name evidence="5" type="primary">rqcH</name>
    <name evidence="7" type="ORF">H1P_100023</name>
</gene>
<dbReference type="Pfam" id="PF05833">
    <property type="entry name" value="NFACT_N"/>
    <property type="match status" value="1"/>
</dbReference>
<evidence type="ECO:0000313" key="8">
    <source>
        <dbReference type="Proteomes" id="UP000320055"/>
    </source>
</evidence>
<dbReference type="Proteomes" id="UP000320055">
    <property type="component" value="Unassembled WGS sequence"/>
</dbReference>
<dbReference type="Gene3D" id="2.30.310.10">
    <property type="entry name" value="ibrinogen binding protein from staphylococcus aureus domain"/>
    <property type="match status" value="1"/>
</dbReference>
<dbReference type="PANTHER" id="PTHR15239">
    <property type="entry name" value="NUCLEAR EXPORT MEDIATOR FACTOR NEMF"/>
    <property type="match status" value="1"/>
</dbReference>
<dbReference type="GO" id="GO:0072344">
    <property type="term" value="P:rescue of stalled ribosome"/>
    <property type="evidence" value="ECO:0007669"/>
    <property type="project" value="UniProtKB-UniRule"/>
</dbReference>
<dbReference type="OrthoDB" id="9766163at2"/>